<evidence type="ECO:0000256" key="1">
    <source>
        <dbReference type="ARBA" id="ARBA00001947"/>
    </source>
</evidence>
<evidence type="ECO:0000256" key="6">
    <source>
        <dbReference type="ARBA" id="ARBA00022801"/>
    </source>
</evidence>
<keyword evidence="10 11" id="KW-0472">Membrane</keyword>
<dbReference type="InterPro" id="IPR004387">
    <property type="entry name" value="Pept_M50_Zn"/>
</dbReference>
<proteinExistence type="inferred from homology"/>
<evidence type="ECO:0000256" key="5">
    <source>
        <dbReference type="ARBA" id="ARBA00022692"/>
    </source>
</evidence>
<keyword evidence="9 13" id="KW-0482">Metalloprotease</keyword>
<reference evidence="13 14" key="1">
    <citation type="submission" date="2018-06" db="EMBL/GenBank/DDBJ databases">
        <authorList>
            <consortium name="Pathogen Informatics"/>
            <person name="Doyle S."/>
        </authorList>
    </citation>
    <scope>NUCLEOTIDE SEQUENCE [LARGE SCALE GENOMIC DNA]</scope>
    <source>
        <strain evidence="13 14">NCTC7915</strain>
    </source>
</reference>
<dbReference type="SUPFAM" id="SSF50156">
    <property type="entry name" value="PDZ domain-like"/>
    <property type="match status" value="1"/>
</dbReference>
<dbReference type="CDD" id="cd06163">
    <property type="entry name" value="S2P-M50_PDZ_RseP-like"/>
    <property type="match status" value="1"/>
</dbReference>
<keyword evidence="8 11" id="KW-1133">Transmembrane helix</keyword>
<evidence type="ECO:0000259" key="12">
    <source>
        <dbReference type="SMART" id="SM00228"/>
    </source>
</evidence>
<dbReference type="PANTHER" id="PTHR42837">
    <property type="entry name" value="REGULATOR OF SIGMA-E PROTEASE RSEP"/>
    <property type="match status" value="1"/>
</dbReference>
<dbReference type="SMART" id="SM00228">
    <property type="entry name" value="PDZ"/>
    <property type="match status" value="1"/>
</dbReference>
<dbReference type="EMBL" id="UFYA01000001">
    <property type="protein sequence ID" value="STD05734.1"/>
    <property type="molecule type" value="Genomic_DNA"/>
</dbReference>
<dbReference type="Gene3D" id="2.30.42.10">
    <property type="match status" value="1"/>
</dbReference>
<comment type="subcellular location">
    <subcellularLocation>
        <location evidence="2">Membrane</location>
        <topology evidence="2">Multi-pass membrane protein</topology>
    </subcellularLocation>
</comment>
<keyword evidence="7" id="KW-0862">Zinc</keyword>
<feature type="transmembrane region" description="Helical" evidence="11">
    <location>
        <begin position="385"/>
        <end position="407"/>
    </location>
</feature>
<dbReference type="InterPro" id="IPR036034">
    <property type="entry name" value="PDZ_sf"/>
</dbReference>
<dbReference type="Proteomes" id="UP000254118">
    <property type="component" value="Unassembled WGS sequence"/>
</dbReference>
<protein>
    <submittedName>
        <fullName evidence="13">Metalloprotease mmpA</fullName>
        <ecNumber evidence="13">3.4.24.-</ecNumber>
    </submittedName>
</protein>
<dbReference type="EC" id="3.4.24.-" evidence="13"/>
<dbReference type="GO" id="GO:0004222">
    <property type="term" value="F:metalloendopeptidase activity"/>
    <property type="evidence" value="ECO:0007669"/>
    <property type="project" value="InterPro"/>
</dbReference>
<dbReference type="Pfam" id="PF02163">
    <property type="entry name" value="Peptidase_M50"/>
    <property type="match status" value="1"/>
</dbReference>
<keyword evidence="6 13" id="KW-0378">Hydrolase</keyword>
<dbReference type="RefSeq" id="WP_115029597.1">
    <property type="nucleotide sequence ID" value="NZ_UFYA01000001.1"/>
</dbReference>
<organism evidence="13 14">
    <name type="scientific">Dermatophilus congolensis</name>
    <dbReference type="NCBI Taxonomy" id="1863"/>
    <lineage>
        <taxon>Bacteria</taxon>
        <taxon>Bacillati</taxon>
        <taxon>Actinomycetota</taxon>
        <taxon>Actinomycetes</taxon>
        <taxon>Micrococcales</taxon>
        <taxon>Dermatophilaceae</taxon>
        <taxon>Dermatophilus</taxon>
    </lineage>
</organism>
<evidence type="ECO:0000256" key="3">
    <source>
        <dbReference type="ARBA" id="ARBA00007931"/>
    </source>
</evidence>
<feature type="transmembrane region" description="Helical" evidence="11">
    <location>
        <begin position="449"/>
        <end position="467"/>
    </location>
</feature>
<evidence type="ECO:0000256" key="7">
    <source>
        <dbReference type="ARBA" id="ARBA00022833"/>
    </source>
</evidence>
<dbReference type="PANTHER" id="PTHR42837:SF2">
    <property type="entry name" value="MEMBRANE METALLOPROTEASE ARASP2, CHLOROPLASTIC-RELATED"/>
    <property type="match status" value="1"/>
</dbReference>
<evidence type="ECO:0000313" key="14">
    <source>
        <dbReference type="Proteomes" id="UP000254118"/>
    </source>
</evidence>
<evidence type="ECO:0000256" key="9">
    <source>
        <dbReference type="ARBA" id="ARBA00023049"/>
    </source>
</evidence>
<evidence type="ECO:0000256" key="8">
    <source>
        <dbReference type="ARBA" id="ARBA00022989"/>
    </source>
</evidence>
<dbReference type="AlphaFoldDB" id="A0AA46GZU4"/>
<dbReference type="GO" id="GO:0006508">
    <property type="term" value="P:proteolysis"/>
    <property type="evidence" value="ECO:0007669"/>
    <property type="project" value="UniProtKB-KW"/>
</dbReference>
<evidence type="ECO:0000256" key="2">
    <source>
        <dbReference type="ARBA" id="ARBA00004141"/>
    </source>
</evidence>
<name>A0AA46GZU4_9MICO</name>
<accession>A0AA46GZU4</accession>
<evidence type="ECO:0000256" key="11">
    <source>
        <dbReference type="SAM" id="Phobius"/>
    </source>
</evidence>
<feature type="domain" description="PDZ" evidence="12">
    <location>
        <begin position="180"/>
        <end position="262"/>
    </location>
</feature>
<comment type="similarity">
    <text evidence="3">Belongs to the peptidase M50B family.</text>
</comment>
<dbReference type="InterPro" id="IPR001478">
    <property type="entry name" value="PDZ"/>
</dbReference>
<sequence>MMFVFGVLFMAFAIAVSIALHEIGHLAPAKKFGVACREYMIGFGPTLWSRQWGETTYGVKAIPLGGYVRMIGMYPPSRAEQERVRDRAEGLNVSERSENALAADEQSGRTRSGRVWPWSGMVAQAREASLAEIRPGEENRVFYKLSVPKKLTVMFGGPMMNLVIAGVVMAGVFTTHGIAESVGAKVVSVAQCVRPVVGAGAQDATKPCTAADTPSPAAAAGLRPGDQFVSIDGHQVRGTVDVATAVRPAAGRTVDVVVERGGQPVTLKVTPIAVQMPRVDDQGRVIVDAHGAPLTEKAGYMGMTSTPVSAFVPQPLTAVPGFLSDAVVQTVRVVAVLPAKLFGVWQAAFSGAERDANSPMSVVGVGRIAGEVADGRVAWLSDPGAMWAAMWMLVASLNIALFVFNMIPLLPLDGGHMVGALWEGITKVVARVRRRPDPGYVDVARAMPLAYAVTLLFIGMGALLVYADVVAPVRL</sequence>
<keyword evidence="4" id="KW-0645">Protease</keyword>
<dbReference type="InterPro" id="IPR008915">
    <property type="entry name" value="Peptidase_M50"/>
</dbReference>
<gene>
    <name evidence="13" type="primary">mmpA</name>
    <name evidence="13" type="ORF">NCTC7915_00480</name>
</gene>
<comment type="cofactor">
    <cofactor evidence="1">
        <name>Zn(2+)</name>
        <dbReference type="ChEBI" id="CHEBI:29105"/>
    </cofactor>
</comment>
<dbReference type="InterPro" id="IPR041489">
    <property type="entry name" value="PDZ_6"/>
</dbReference>
<dbReference type="CDD" id="cd23081">
    <property type="entry name" value="cpPDZ_EcRseP-like"/>
    <property type="match status" value="1"/>
</dbReference>
<evidence type="ECO:0000256" key="4">
    <source>
        <dbReference type="ARBA" id="ARBA00022670"/>
    </source>
</evidence>
<comment type="caution">
    <text evidence="13">The sequence shown here is derived from an EMBL/GenBank/DDBJ whole genome shotgun (WGS) entry which is preliminary data.</text>
</comment>
<dbReference type="Pfam" id="PF17820">
    <property type="entry name" value="PDZ_6"/>
    <property type="match status" value="1"/>
</dbReference>
<keyword evidence="5 11" id="KW-0812">Transmembrane</keyword>
<evidence type="ECO:0000313" key="13">
    <source>
        <dbReference type="EMBL" id="STD05734.1"/>
    </source>
</evidence>
<evidence type="ECO:0000256" key="10">
    <source>
        <dbReference type="ARBA" id="ARBA00023136"/>
    </source>
</evidence>
<dbReference type="GO" id="GO:0016020">
    <property type="term" value="C:membrane"/>
    <property type="evidence" value="ECO:0007669"/>
    <property type="project" value="UniProtKB-SubCell"/>
</dbReference>